<dbReference type="EMBL" id="SNZG01000019">
    <property type="protein sequence ID" value="TDR37785.1"/>
    <property type="molecule type" value="Genomic_DNA"/>
</dbReference>
<reference evidence="2 4" key="1">
    <citation type="submission" date="2018-06" db="EMBL/GenBank/DDBJ databases">
        <authorList>
            <consortium name="Pathogen Informatics"/>
            <person name="Doyle S."/>
        </authorList>
    </citation>
    <scope>NUCLEOTIDE SEQUENCE [LARGE SCALE GENOMIC DNA]</scope>
    <source>
        <strain evidence="2 4">NCTC10597</strain>
    </source>
</reference>
<keyword evidence="1" id="KW-0812">Transmembrane</keyword>
<dbReference type="Proteomes" id="UP000254330">
    <property type="component" value="Unassembled WGS sequence"/>
</dbReference>
<keyword evidence="1" id="KW-1133">Transmembrane helix</keyword>
<dbReference type="AlphaFoldDB" id="A0A8B4Q6C6"/>
<evidence type="ECO:0000313" key="2">
    <source>
        <dbReference type="EMBL" id="STX08461.1"/>
    </source>
</evidence>
<comment type="caution">
    <text evidence="2">The sequence shown here is derived from an EMBL/GenBank/DDBJ whole genome shotgun (WGS) entry which is preliminary data.</text>
</comment>
<evidence type="ECO:0000313" key="4">
    <source>
        <dbReference type="Proteomes" id="UP000254330"/>
    </source>
</evidence>
<gene>
    <name evidence="3" type="ORF">DFR61_11921</name>
    <name evidence="2" type="ORF">NCTC10597_00120</name>
</gene>
<accession>A0A8B4Q6C6</accession>
<reference evidence="3 5" key="2">
    <citation type="submission" date="2019-03" db="EMBL/GenBank/DDBJ databases">
        <title>Genomic Encyclopedia of Type Strains, Phase IV (KMG-IV): sequencing the most valuable type-strain genomes for metagenomic binning, comparative biology and taxonomic classification.</title>
        <authorList>
            <person name="Goeker M."/>
        </authorList>
    </citation>
    <scope>NUCLEOTIDE SEQUENCE [LARGE SCALE GENOMIC DNA]</scope>
    <source>
        <strain evidence="3 5">DSM 20580</strain>
    </source>
</reference>
<evidence type="ECO:0000313" key="5">
    <source>
        <dbReference type="Proteomes" id="UP000294641"/>
    </source>
</evidence>
<keyword evidence="5" id="KW-1185">Reference proteome</keyword>
<dbReference type="RefSeq" id="WP_109349878.1">
    <property type="nucleotide sequence ID" value="NZ_BJUE01000017.1"/>
</dbReference>
<evidence type="ECO:0000256" key="1">
    <source>
        <dbReference type="SAM" id="Phobius"/>
    </source>
</evidence>
<proteinExistence type="predicted"/>
<organism evidence="2 4">
    <name type="scientific">Kurthia zopfii</name>
    <dbReference type="NCBI Taxonomy" id="1650"/>
    <lineage>
        <taxon>Bacteria</taxon>
        <taxon>Bacillati</taxon>
        <taxon>Bacillota</taxon>
        <taxon>Bacilli</taxon>
        <taxon>Bacillales</taxon>
        <taxon>Caryophanaceae</taxon>
        <taxon>Kurthia</taxon>
    </lineage>
</organism>
<dbReference type="Proteomes" id="UP000294641">
    <property type="component" value="Unassembled WGS sequence"/>
</dbReference>
<sequence length="211" mass="24242">MIWIIVIAVIIAILFYFRKSVLFDIGLTVSITLLAIVAIVAGTIMNSKVKPIEAMTEMKALQTLQSNQESDFQKYLKKTEQFEAKTGFVKFNLDQINPLSIYFVESNRPGSTVEVRQYNFPLVINNKAKLKNDLLPANVKLKKDEEIEIILDEEEVSNEVTFFSTKESSWNELFDFDKDLSYTRLIVIDLPKDVKAFYDESMSLKGVFEDE</sequence>
<protein>
    <submittedName>
        <fullName evidence="2">Uncharacterized protein</fullName>
    </submittedName>
</protein>
<evidence type="ECO:0000313" key="3">
    <source>
        <dbReference type="EMBL" id="TDR37785.1"/>
    </source>
</evidence>
<feature type="transmembrane region" description="Helical" evidence="1">
    <location>
        <begin position="29"/>
        <end position="49"/>
    </location>
</feature>
<dbReference type="EMBL" id="UGNP01000001">
    <property type="protein sequence ID" value="STX08461.1"/>
    <property type="molecule type" value="Genomic_DNA"/>
</dbReference>
<name>A0A8B4Q6C6_9BACL</name>
<keyword evidence="1" id="KW-0472">Membrane</keyword>